<dbReference type="InterPro" id="IPR036515">
    <property type="entry name" value="Transposase_17_sf"/>
</dbReference>
<dbReference type="GO" id="GO:0006313">
    <property type="term" value="P:DNA transposition"/>
    <property type="evidence" value="ECO:0007669"/>
    <property type="project" value="InterPro"/>
</dbReference>
<dbReference type="EMBL" id="CP003040">
    <property type="protein sequence ID" value="AEN98127.1"/>
    <property type="molecule type" value="Genomic_DNA"/>
</dbReference>
<dbReference type="NCBIfam" id="NF033573">
    <property type="entry name" value="transpos_IS200"/>
    <property type="match status" value="1"/>
</dbReference>
<protein>
    <submittedName>
        <fullName evidence="2">Transposase IS200-like protein</fullName>
    </submittedName>
</protein>
<dbReference type="Pfam" id="PF01797">
    <property type="entry name" value="Y1_Tnp"/>
    <property type="match status" value="1"/>
</dbReference>
<evidence type="ECO:0000313" key="2">
    <source>
        <dbReference type="EMBL" id="AEN98127.1"/>
    </source>
</evidence>
<dbReference type="GO" id="GO:0004803">
    <property type="term" value="F:transposase activity"/>
    <property type="evidence" value="ECO:0007669"/>
    <property type="project" value="InterPro"/>
</dbReference>
<dbReference type="Proteomes" id="UP000008178">
    <property type="component" value="Chromosome"/>
</dbReference>
<keyword evidence="3" id="KW-1185">Reference proteome</keyword>
<dbReference type="SMART" id="SM01321">
    <property type="entry name" value="Y1_Tnp"/>
    <property type="match status" value="1"/>
</dbReference>
<dbReference type="InterPro" id="IPR002686">
    <property type="entry name" value="Transposase_17"/>
</dbReference>
<dbReference type="STRING" id="585394.RHOM_15105"/>
<dbReference type="PANTHER" id="PTHR33360">
    <property type="entry name" value="TRANSPOSASE FOR INSERTION SEQUENCE ELEMENT IS200"/>
    <property type="match status" value="1"/>
</dbReference>
<dbReference type="eggNOG" id="COG1943">
    <property type="taxonomic scope" value="Bacteria"/>
</dbReference>
<dbReference type="KEGG" id="rho:RHOM_15105"/>
<dbReference type="PANTHER" id="PTHR33360:SF2">
    <property type="entry name" value="TRANSPOSASE FOR INSERTION SEQUENCE ELEMENT IS200"/>
    <property type="match status" value="1"/>
</dbReference>
<dbReference type="Gene3D" id="3.30.70.1290">
    <property type="entry name" value="Transposase IS200-like"/>
    <property type="match status" value="1"/>
</dbReference>
<gene>
    <name evidence="2" type="ordered locus">RHOM_15105</name>
</gene>
<proteinExistence type="predicted"/>
<dbReference type="HOGENOM" id="CLU_101320_0_1_9"/>
<accession>G2SYN0</accession>
<evidence type="ECO:0000313" key="3">
    <source>
        <dbReference type="Proteomes" id="UP000008178"/>
    </source>
</evidence>
<feature type="domain" description="Transposase IS200-like" evidence="1">
    <location>
        <begin position="10"/>
        <end position="128"/>
    </location>
</feature>
<name>G2SYN0_ROSHA</name>
<dbReference type="GO" id="GO:0003677">
    <property type="term" value="F:DNA binding"/>
    <property type="evidence" value="ECO:0007669"/>
    <property type="project" value="InterPro"/>
</dbReference>
<organism evidence="2 3">
    <name type="scientific">Roseburia hominis (strain DSM 16839 / JCM 17582 / NCIMB 14029 / A2-183)</name>
    <dbReference type="NCBI Taxonomy" id="585394"/>
    <lineage>
        <taxon>Bacteria</taxon>
        <taxon>Bacillati</taxon>
        <taxon>Bacillota</taxon>
        <taxon>Clostridia</taxon>
        <taxon>Lachnospirales</taxon>
        <taxon>Lachnospiraceae</taxon>
        <taxon>Roseburia</taxon>
    </lineage>
</organism>
<dbReference type="AlphaFoldDB" id="G2SYN0"/>
<evidence type="ECO:0000259" key="1">
    <source>
        <dbReference type="SMART" id="SM01321"/>
    </source>
</evidence>
<reference evidence="2 3" key="1">
    <citation type="journal article" date="2015" name="Genome Announc.">
        <title>Complete genome sequence of the human gut symbiont Roseburia hominis.</title>
        <authorList>
            <person name="Travis A.J."/>
            <person name="Kelly D."/>
            <person name="Flint H.J."/>
            <person name="Aminov R.I."/>
        </authorList>
    </citation>
    <scope>NUCLEOTIDE SEQUENCE [LARGE SCALE GENOMIC DNA]</scope>
    <source>
        <strain evidence="3">DSM 16839 / JCM 17582 / NCIMB 14029 / A2-183</strain>
    </source>
</reference>
<dbReference type="SUPFAM" id="SSF143422">
    <property type="entry name" value="Transposase IS200-like"/>
    <property type="match status" value="1"/>
</dbReference>
<sequence>MDNKSISHTRWKCQYHIVFIPQYRKKVLYGKVREDVREILNTLCKYKNVEIIAGAVCVDHVHLSVAIPPKLSVSDFIGYLKGKSTLMLYDRHPELQSKWDKAFWARGYYVETIGNITDEAVQKYIKEQAEESRKRLTRWKAIAKSSRRILSMTAFFWLIHMTRRWWREFLT</sequence>